<comment type="caution">
    <text evidence="2">The sequence shown here is derived from an EMBL/GenBank/DDBJ whole genome shotgun (WGS) entry which is preliminary data.</text>
</comment>
<dbReference type="Proteomes" id="UP001066276">
    <property type="component" value="Chromosome 12"/>
</dbReference>
<dbReference type="EMBL" id="JANPWB010000016">
    <property type="protein sequence ID" value="KAJ1083063.1"/>
    <property type="molecule type" value="Genomic_DNA"/>
</dbReference>
<sequence>MFWGLLQSQRACPITEAQCARGGPPLRCCLSSDARCTPTTQARGRSGPPQASMPSEVSSPRQDIVRVSVPLRPLCMGLEAAPGLVLLAEITPRPDR</sequence>
<keyword evidence="3" id="KW-1185">Reference proteome</keyword>
<feature type="compositionally biased region" description="Polar residues" evidence="1">
    <location>
        <begin position="52"/>
        <end position="61"/>
    </location>
</feature>
<evidence type="ECO:0000313" key="2">
    <source>
        <dbReference type="EMBL" id="KAJ1083063.1"/>
    </source>
</evidence>
<reference evidence="2" key="1">
    <citation type="journal article" date="2022" name="bioRxiv">
        <title>Sequencing and chromosome-scale assembly of the giantPleurodeles waltlgenome.</title>
        <authorList>
            <person name="Brown T."/>
            <person name="Elewa A."/>
            <person name="Iarovenko S."/>
            <person name="Subramanian E."/>
            <person name="Araus A.J."/>
            <person name="Petzold A."/>
            <person name="Susuki M."/>
            <person name="Suzuki K.-i.T."/>
            <person name="Hayashi T."/>
            <person name="Toyoda A."/>
            <person name="Oliveira C."/>
            <person name="Osipova E."/>
            <person name="Leigh N.D."/>
            <person name="Simon A."/>
            <person name="Yun M.H."/>
        </authorList>
    </citation>
    <scope>NUCLEOTIDE SEQUENCE</scope>
    <source>
        <strain evidence="2">20211129_DDA</strain>
        <tissue evidence="2">Liver</tissue>
    </source>
</reference>
<feature type="region of interest" description="Disordered" evidence="1">
    <location>
        <begin position="38"/>
        <end position="61"/>
    </location>
</feature>
<evidence type="ECO:0000256" key="1">
    <source>
        <dbReference type="SAM" id="MobiDB-lite"/>
    </source>
</evidence>
<gene>
    <name evidence="2" type="ORF">NDU88_003223</name>
</gene>
<evidence type="ECO:0000313" key="3">
    <source>
        <dbReference type="Proteomes" id="UP001066276"/>
    </source>
</evidence>
<organism evidence="2 3">
    <name type="scientific">Pleurodeles waltl</name>
    <name type="common">Iberian ribbed newt</name>
    <dbReference type="NCBI Taxonomy" id="8319"/>
    <lineage>
        <taxon>Eukaryota</taxon>
        <taxon>Metazoa</taxon>
        <taxon>Chordata</taxon>
        <taxon>Craniata</taxon>
        <taxon>Vertebrata</taxon>
        <taxon>Euteleostomi</taxon>
        <taxon>Amphibia</taxon>
        <taxon>Batrachia</taxon>
        <taxon>Caudata</taxon>
        <taxon>Salamandroidea</taxon>
        <taxon>Salamandridae</taxon>
        <taxon>Pleurodelinae</taxon>
        <taxon>Pleurodeles</taxon>
    </lineage>
</organism>
<dbReference type="AlphaFoldDB" id="A0AAV7KVW7"/>
<protein>
    <submittedName>
        <fullName evidence="2">Uncharacterized protein</fullName>
    </submittedName>
</protein>
<accession>A0AAV7KVW7</accession>
<name>A0AAV7KVW7_PLEWA</name>
<proteinExistence type="predicted"/>